<protein>
    <submittedName>
        <fullName evidence="4">Putative enzyme</fullName>
        <ecNumber evidence="4">2.3.1.-</ecNumber>
    </submittedName>
</protein>
<dbReference type="EC" id="2.3.1.-" evidence="4"/>
<dbReference type="EMBL" id="LT598653">
    <property type="protein sequence ID" value="SBV34010.1"/>
    <property type="molecule type" value="Genomic_DNA"/>
</dbReference>
<keyword evidence="1 4" id="KW-0808">Transferase</keyword>
<proteinExistence type="predicted"/>
<dbReference type="InterPro" id="IPR016181">
    <property type="entry name" value="Acyl_CoA_acyltransferase"/>
</dbReference>
<dbReference type="AlphaFoldDB" id="A0A1Y5PVM5"/>
<dbReference type="NCBIfam" id="NF002959">
    <property type="entry name" value="PRK03624.1"/>
    <property type="match status" value="1"/>
</dbReference>
<evidence type="ECO:0000256" key="1">
    <source>
        <dbReference type="ARBA" id="ARBA00022679"/>
    </source>
</evidence>
<evidence type="ECO:0000259" key="3">
    <source>
        <dbReference type="PROSITE" id="PS51186"/>
    </source>
</evidence>
<dbReference type="Pfam" id="PF00583">
    <property type="entry name" value="Acetyltransf_1"/>
    <property type="match status" value="1"/>
</dbReference>
<dbReference type="Gene3D" id="3.40.630.30">
    <property type="match status" value="1"/>
</dbReference>
<feature type="domain" description="N-acetyltransferase" evidence="3">
    <location>
        <begin position="1"/>
        <end position="136"/>
    </location>
</feature>
<dbReference type="InterPro" id="IPR000182">
    <property type="entry name" value="GNAT_dom"/>
</dbReference>
<dbReference type="KEGG" id="sphu:SPPYR_2890"/>
<sequence>MEIRRYAASDFDGVKTLWEEAFPNDPPWNRAEVAIPAKLAFQPELFFVALDDSAVIGSVMAGYDGHRGWLCSVAVRQACERGGVGTALVREAERALHALGCEKINLQVRATNEAVVQFYRALGYAVEERISLGRRL</sequence>
<dbReference type="GO" id="GO:0016747">
    <property type="term" value="F:acyltransferase activity, transferring groups other than amino-acyl groups"/>
    <property type="evidence" value="ECO:0007669"/>
    <property type="project" value="InterPro"/>
</dbReference>
<evidence type="ECO:0000313" key="4">
    <source>
        <dbReference type="EMBL" id="SBV34010.1"/>
    </source>
</evidence>
<organism evidence="4">
    <name type="scientific">uncultured Sphingopyxis sp</name>
    <dbReference type="NCBI Taxonomy" id="310581"/>
    <lineage>
        <taxon>Bacteria</taxon>
        <taxon>Pseudomonadati</taxon>
        <taxon>Pseudomonadota</taxon>
        <taxon>Alphaproteobacteria</taxon>
        <taxon>Sphingomonadales</taxon>
        <taxon>Sphingomonadaceae</taxon>
        <taxon>Sphingopyxis</taxon>
        <taxon>environmental samples</taxon>
    </lineage>
</organism>
<dbReference type="InterPro" id="IPR050832">
    <property type="entry name" value="Bact_Acetyltransf"/>
</dbReference>
<gene>
    <name evidence="4" type="ORF">SPPYR_2890</name>
</gene>
<evidence type="ECO:0000256" key="2">
    <source>
        <dbReference type="ARBA" id="ARBA00023315"/>
    </source>
</evidence>
<accession>A0A1Y5PVM5</accession>
<dbReference type="PANTHER" id="PTHR43877">
    <property type="entry name" value="AMINOALKYLPHOSPHONATE N-ACETYLTRANSFERASE-RELATED-RELATED"/>
    <property type="match status" value="1"/>
</dbReference>
<dbReference type="PROSITE" id="PS51186">
    <property type="entry name" value="GNAT"/>
    <property type="match status" value="1"/>
</dbReference>
<name>A0A1Y5PVM5_9SPHN</name>
<dbReference type="SUPFAM" id="SSF55729">
    <property type="entry name" value="Acyl-CoA N-acyltransferases (Nat)"/>
    <property type="match status" value="1"/>
</dbReference>
<keyword evidence="2 4" id="KW-0012">Acyltransferase</keyword>
<reference evidence="4" key="1">
    <citation type="submission" date="2016-03" db="EMBL/GenBank/DDBJ databases">
        <authorList>
            <person name="Ploux O."/>
        </authorList>
    </citation>
    <scope>NUCLEOTIDE SEQUENCE</scope>
    <source>
        <strain evidence="4">UC10</strain>
    </source>
</reference>
<dbReference type="RefSeq" id="WP_295320477.1">
    <property type="nucleotide sequence ID" value="NZ_LT598653.1"/>
</dbReference>
<dbReference type="CDD" id="cd04301">
    <property type="entry name" value="NAT_SF"/>
    <property type="match status" value="1"/>
</dbReference>